<accession>A0A6A0A665</accession>
<evidence type="ECO:0000313" key="1">
    <source>
        <dbReference type="EMBL" id="GFH27981.1"/>
    </source>
</evidence>
<dbReference type="PANTHER" id="PTHR12741:SF48">
    <property type="entry name" value="1,3-BETA-GLUCAN SYNTHASE COMPONENT FKS1-RELATED"/>
    <property type="match status" value="1"/>
</dbReference>
<organism evidence="1 2">
    <name type="scientific">Haematococcus lacustris</name>
    <name type="common">Green alga</name>
    <name type="synonym">Haematococcus pluvialis</name>
    <dbReference type="NCBI Taxonomy" id="44745"/>
    <lineage>
        <taxon>Eukaryota</taxon>
        <taxon>Viridiplantae</taxon>
        <taxon>Chlorophyta</taxon>
        <taxon>core chlorophytes</taxon>
        <taxon>Chlorophyceae</taxon>
        <taxon>CS clade</taxon>
        <taxon>Chlamydomonadales</taxon>
        <taxon>Haematococcaceae</taxon>
        <taxon>Haematococcus</taxon>
    </lineage>
</organism>
<proteinExistence type="predicted"/>
<dbReference type="Proteomes" id="UP000485058">
    <property type="component" value="Unassembled WGS sequence"/>
</dbReference>
<feature type="non-terminal residue" evidence="1">
    <location>
        <position position="1"/>
    </location>
</feature>
<name>A0A6A0A665_HAELA</name>
<protein>
    <submittedName>
        <fullName evidence="1">FKS1_dom1 domain-containing protein</fullName>
    </submittedName>
</protein>
<reference evidence="1 2" key="1">
    <citation type="submission" date="2020-02" db="EMBL/GenBank/DDBJ databases">
        <title>Draft genome sequence of Haematococcus lacustris strain NIES-144.</title>
        <authorList>
            <person name="Morimoto D."/>
            <person name="Nakagawa S."/>
            <person name="Yoshida T."/>
            <person name="Sawayama S."/>
        </authorList>
    </citation>
    <scope>NUCLEOTIDE SEQUENCE [LARGE SCALE GENOMIC DNA]</scope>
    <source>
        <strain evidence="1 2">NIES-144</strain>
    </source>
</reference>
<sequence length="298" mass="33629">MSSLLQLPMVQTGAWQDYVHAVVWRVGRQFGFQAFNMNPGSRGQRSRVWVPATLFLASDHLVSLLVKNIYIRDKVSATEEERFARAVWALHGSVFSNYEDMWCRRLELSPRPNKLERLADAAFTEHNLLHGLLCELALYFLMYTEGTNLRHMPEATWFLYYCAAHSAHMQALWEAGPPLVVAHARTRRVAMRNALQHEISSLQSQFQHDPNDPSVTPRDCFAALAFMEGKVPVPTADKVAAVCSSDPELPGGVKAASQHNLDFSSGDMACYEDLIAMGDGSFWCERVITPIFYVLCFE</sequence>
<dbReference type="GO" id="GO:0046527">
    <property type="term" value="F:glucosyltransferase activity"/>
    <property type="evidence" value="ECO:0007669"/>
    <property type="project" value="TreeGrafter"/>
</dbReference>
<gene>
    <name evidence="1" type="ORF">HaLaN_26385</name>
</gene>
<keyword evidence="2" id="KW-1185">Reference proteome</keyword>
<dbReference type="GO" id="GO:0005886">
    <property type="term" value="C:plasma membrane"/>
    <property type="evidence" value="ECO:0007669"/>
    <property type="project" value="TreeGrafter"/>
</dbReference>
<dbReference type="AlphaFoldDB" id="A0A6A0A665"/>
<comment type="caution">
    <text evidence="1">The sequence shown here is derived from an EMBL/GenBank/DDBJ whole genome shotgun (WGS) entry which is preliminary data.</text>
</comment>
<feature type="non-terminal residue" evidence="1">
    <location>
        <position position="298"/>
    </location>
</feature>
<dbReference type="PANTHER" id="PTHR12741">
    <property type="entry name" value="LYST-INTERACTING PROTEIN LIP5 DOPAMINE RESPONSIVE PROTEIN DRG-1"/>
    <property type="match status" value="1"/>
</dbReference>
<dbReference type="EMBL" id="BLLF01003696">
    <property type="protein sequence ID" value="GFH27981.1"/>
    <property type="molecule type" value="Genomic_DNA"/>
</dbReference>
<evidence type="ECO:0000313" key="2">
    <source>
        <dbReference type="Proteomes" id="UP000485058"/>
    </source>
</evidence>